<proteinExistence type="predicted"/>
<evidence type="ECO:0000256" key="1">
    <source>
        <dbReference type="SAM" id="MobiDB-lite"/>
    </source>
</evidence>
<dbReference type="Proteomes" id="UP000645966">
    <property type="component" value="Unassembled WGS sequence"/>
</dbReference>
<gene>
    <name evidence="2" type="ORF">JDV75_00540</name>
</gene>
<name>A0A934HZ19_9CORY</name>
<feature type="region of interest" description="Disordered" evidence="1">
    <location>
        <begin position="161"/>
        <end position="181"/>
    </location>
</feature>
<dbReference type="InterPro" id="IPR019660">
    <property type="entry name" value="Put_sensory_transdc_reg_YbjN"/>
</dbReference>
<evidence type="ECO:0000313" key="2">
    <source>
        <dbReference type="EMBL" id="MBI8988255.1"/>
    </source>
</evidence>
<protein>
    <submittedName>
        <fullName evidence="2">YbjN domain-containing protein</fullName>
    </submittedName>
</protein>
<reference evidence="2" key="1">
    <citation type="submission" date="2020-12" db="EMBL/GenBank/DDBJ databases">
        <title>Genome public.</title>
        <authorList>
            <person name="Sun Q."/>
        </authorList>
    </citation>
    <scope>NUCLEOTIDE SEQUENCE</scope>
    <source>
        <strain evidence="2">CCM 8863</strain>
    </source>
</reference>
<accession>A0A934HZ19</accession>
<evidence type="ECO:0000313" key="3">
    <source>
        <dbReference type="Proteomes" id="UP000645966"/>
    </source>
</evidence>
<comment type="caution">
    <text evidence="2">The sequence shown here is derived from an EMBL/GenBank/DDBJ whole genome shotgun (WGS) entry which is preliminary data.</text>
</comment>
<dbReference type="RefSeq" id="WP_198737319.1">
    <property type="nucleotide sequence ID" value="NZ_JAEIOS010000009.1"/>
</dbReference>
<dbReference type="EMBL" id="JAEIOS010000009">
    <property type="protein sequence ID" value="MBI8988255.1"/>
    <property type="molecule type" value="Genomic_DNA"/>
</dbReference>
<dbReference type="Pfam" id="PF10722">
    <property type="entry name" value="YbjN"/>
    <property type="match status" value="1"/>
</dbReference>
<keyword evidence="3" id="KW-1185">Reference proteome</keyword>
<sequence>MKELTRPDTALVQSAARSIGLEPRAAAPGADVTVDHGPVTLTVHVDTENDDPRIIALLRYNGTVTAADYVTALVAANAVNSAPCAPHVFLSAPGGEPLRTVLAPGENTSAEDAAPLDVTARLVFPVGDGVTRGQVAGLIGTALRIGGELAEAIAKALPDSAPEITETPGRSVVRTPPPELPPLTRERVTGWFAARGVEEVPFDEETETVCLSMDGTPVDIILADPEQAVIRVAARVPATGEPDPGQLLHVCNHANALSTTAAVCAVQQSGEWWLVSRVGVPVAAGVSDTQVDAVIRTGVIGAGSQLKAVLRQV</sequence>
<organism evidence="2 3">
    <name type="scientific">Corynebacterium meridianum</name>
    <dbReference type="NCBI Taxonomy" id="2765363"/>
    <lineage>
        <taxon>Bacteria</taxon>
        <taxon>Bacillati</taxon>
        <taxon>Actinomycetota</taxon>
        <taxon>Actinomycetes</taxon>
        <taxon>Mycobacteriales</taxon>
        <taxon>Corynebacteriaceae</taxon>
        <taxon>Corynebacterium</taxon>
    </lineage>
</organism>
<dbReference type="AlphaFoldDB" id="A0A934HZ19"/>